<evidence type="ECO:0000313" key="1">
    <source>
        <dbReference type="EMBL" id="MEX6687943.1"/>
    </source>
</evidence>
<dbReference type="SUPFAM" id="SSF50969">
    <property type="entry name" value="YVTN repeat-like/Quinoprotein amine dehydrogenase"/>
    <property type="match status" value="1"/>
</dbReference>
<dbReference type="PANTHER" id="PTHR31270:SF1">
    <property type="entry name" value="GLUTAMINYL-PEPTIDE CYCLOTRANSFERASE"/>
    <property type="match status" value="1"/>
</dbReference>
<evidence type="ECO:0000313" key="2">
    <source>
        <dbReference type="Proteomes" id="UP001560573"/>
    </source>
</evidence>
<dbReference type="InterPro" id="IPR011044">
    <property type="entry name" value="Quino_amine_DH_bsu"/>
</dbReference>
<dbReference type="Gene3D" id="2.130.10.10">
    <property type="entry name" value="YVTN repeat-like/Quinoprotein amine dehydrogenase"/>
    <property type="match status" value="1"/>
</dbReference>
<dbReference type="InterPro" id="IPR007788">
    <property type="entry name" value="QCT"/>
</dbReference>
<proteinExistence type="predicted"/>
<dbReference type="PROSITE" id="PS51257">
    <property type="entry name" value="PROKAR_LIPOPROTEIN"/>
    <property type="match status" value="1"/>
</dbReference>
<reference evidence="1 2" key="1">
    <citation type="submission" date="2023-07" db="EMBL/GenBank/DDBJ databases">
        <authorList>
            <person name="Lian W.-H."/>
        </authorList>
    </citation>
    <scope>NUCLEOTIDE SEQUENCE [LARGE SCALE GENOMIC DNA]</scope>
    <source>
        <strain evidence="1 2">SYSU DXS3180</strain>
    </source>
</reference>
<gene>
    <name evidence="1" type="ORF">QTN47_10580</name>
</gene>
<accession>A0ABV3ZDP0</accession>
<dbReference type="EMBL" id="JAULBC010000003">
    <property type="protein sequence ID" value="MEX6687943.1"/>
    <property type="molecule type" value="Genomic_DNA"/>
</dbReference>
<organism evidence="1 2">
    <name type="scientific">Danxiaibacter flavus</name>
    <dbReference type="NCBI Taxonomy" id="3049108"/>
    <lineage>
        <taxon>Bacteria</taxon>
        <taxon>Pseudomonadati</taxon>
        <taxon>Bacteroidota</taxon>
        <taxon>Chitinophagia</taxon>
        <taxon>Chitinophagales</taxon>
        <taxon>Chitinophagaceae</taxon>
        <taxon>Danxiaibacter</taxon>
    </lineage>
</organism>
<comment type="caution">
    <text evidence="1">The sequence shown here is derived from an EMBL/GenBank/DDBJ whole genome shotgun (WGS) entry which is preliminary data.</text>
</comment>
<dbReference type="RefSeq" id="WP_369329349.1">
    <property type="nucleotide sequence ID" value="NZ_JAULBC010000003.1"/>
</dbReference>
<dbReference type="Pfam" id="PF05096">
    <property type="entry name" value="Glu_cyclase_2"/>
    <property type="match status" value="1"/>
</dbReference>
<dbReference type="InterPro" id="IPR015943">
    <property type="entry name" value="WD40/YVTN_repeat-like_dom_sf"/>
</dbReference>
<dbReference type="Proteomes" id="UP001560573">
    <property type="component" value="Unassembled WGS sequence"/>
</dbReference>
<keyword evidence="2" id="KW-1185">Reference proteome</keyword>
<protein>
    <submittedName>
        <fullName evidence="1">Glutaminyl-peptide cyclotransferase</fullName>
    </submittedName>
</protein>
<sequence>MKDKLFLILGIFLLCGCSNYSKKENLTTPQMTYSLTNIHMHDSTAFTEGLFFFNNKIYESTGSPEDFSNTGSVFGSIDLKKGVLNKIIELDKTKYFGEGSVVLNGKVFLLTYTSKIGFVYDFSTLEKVAEFKLPGKEGWGLTTDGIHLIMSDGSSRLWFIDPNTFEIVRQIDVTDGKGPVLNINELELAHGAIYANVFLTNKVIKIDSSSGKVIGEIDLDPLAQDAKIAYPGSMEMNGIAYDEQTDRFVVTGKMWPYLYEIRIK</sequence>
<dbReference type="PANTHER" id="PTHR31270">
    <property type="entry name" value="GLUTAMINYL-PEPTIDE CYCLOTRANSFERASE"/>
    <property type="match status" value="1"/>
</dbReference>
<name>A0ABV3ZDP0_9BACT</name>